<accession>A0ABZ2C0K4</accession>
<gene>
    <name evidence="3" type="ORF">Bealeia1_00164</name>
</gene>
<name>A0ABZ2C0K4_9PROT</name>
<feature type="domain" description="Porin" evidence="2">
    <location>
        <begin position="21"/>
        <end position="441"/>
    </location>
</feature>
<dbReference type="InterPro" id="IPR033900">
    <property type="entry name" value="Gram_neg_porin_domain"/>
</dbReference>
<evidence type="ECO:0000256" key="1">
    <source>
        <dbReference type="SAM" id="SignalP"/>
    </source>
</evidence>
<keyword evidence="1" id="KW-0732">Signal</keyword>
<keyword evidence="4" id="KW-1185">Reference proteome</keyword>
<dbReference type="InterPro" id="IPR023614">
    <property type="entry name" value="Porin_dom_sf"/>
</dbReference>
<feature type="chain" id="PRO_5045781436" evidence="1">
    <location>
        <begin position="20"/>
        <end position="492"/>
    </location>
</feature>
<dbReference type="Gene3D" id="2.40.160.10">
    <property type="entry name" value="Porin"/>
    <property type="match status" value="1"/>
</dbReference>
<sequence>MKKNILFTTILLLSSSVIFDVTASAPMATSQAPVITVSGQASFNARWFHNKNQKVRNDSNLGQNFAANATTNQVINEQNFQVFTPLPLNLSTVEGYGRGYMFTMDDTSLKFALDGTTDYDMDYGAVIIVNGDTEQVSGELTTYDKTIKESYVWAGGTYGRIITGDTDGVESMMAFGGADPLGGTGGFDGTFDRALNPVTGTITTVDLVGSTGKATKITYQTPRFYGLQAGVTFTPQNNHLGEAKANTSRDYGSDVVLGPVDRRNIAGAINFQNEFENGLQLNASLTGIFAKTQPEFTGAQWFLTDVNGVIVSQGSGNQKNTASYAIGGGLSYKDFEFGIEFGDNGKSHEIKDLAAKTKGVHKNAGWFINTGVAYTYGPTKVSFGYMYAKRNGLGLNGTVQNNNVNYFKAKNRTNIFTFSVDQKLSAGAGIYFEYAHYDMKNEGFNVDAMLINSLNSVLSNGNLFTASGGGLAGPVGPKQKMDAFTLGTKVKF</sequence>
<proteinExistence type="predicted"/>
<dbReference type="RefSeq" id="WP_331256554.1">
    <property type="nucleotide sequence ID" value="NZ_CP133270.1"/>
</dbReference>
<dbReference type="Pfam" id="PF13609">
    <property type="entry name" value="Porin_4"/>
    <property type="match status" value="1"/>
</dbReference>
<evidence type="ECO:0000313" key="3">
    <source>
        <dbReference type="EMBL" id="WVX65994.1"/>
    </source>
</evidence>
<evidence type="ECO:0000259" key="2">
    <source>
        <dbReference type="Pfam" id="PF13609"/>
    </source>
</evidence>
<reference evidence="3 4" key="1">
    <citation type="journal article" date="2024" name="Environ. Microbiol.">
        <title>Novel evolutionary insights on the interactions of the Holosporales (Alphaproteobacteria) with eukaryotic hosts from comparative genomics.</title>
        <authorList>
            <person name="Giovannini M."/>
            <person name="Petroni G."/>
            <person name="Castelli M."/>
        </authorList>
    </citation>
    <scope>NUCLEOTIDE SEQUENCE [LARGE SCALE GENOMIC DNA]</scope>
    <source>
        <strain evidence="3 4">US_Bl 15I1</strain>
    </source>
</reference>
<evidence type="ECO:0000313" key="4">
    <source>
        <dbReference type="Proteomes" id="UP001330434"/>
    </source>
</evidence>
<dbReference type="Proteomes" id="UP001330434">
    <property type="component" value="Chromosome"/>
</dbReference>
<dbReference type="SUPFAM" id="SSF56935">
    <property type="entry name" value="Porins"/>
    <property type="match status" value="1"/>
</dbReference>
<feature type="signal peptide" evidence="1">
    <location>
        <begin position="1"/>
        <end position="19"/>
    </location>
</feature>
<protein>
    <submittedName>
        <fullName evidence="3">Porin</fullName>
    </submittedName>
</protein>
<organism evidence="3 4">
    <name type="scientific">Candidatus Bealeia paramacronuclearis</name>
    <dbReference type="NCBI Taxonomy" id="1921001"/>
    <lineage>
        <taxon>Bacteria</taxon>
        <taxon>Pseudomonadati</taxon>
        <taxon>Pseudomonadota</taxon>
        <taxon>Alphaproteobacteria</taxon>
        <taxon>Holosporales</taxon>
        <taxon>Holosporaceae</taxon>
        <taxon>Candidatus Bealeia</taxon>
    </lineage>
</organism>
<dbReference type="EMBL" id="CP133270">
    <property type="protein sequence ID" value="WVX65994.1"/>
    <property type="molecule type" value="Genomic_DNA"/>
</dbReference>